<dbReference type="Proteomes" id="UP001152484">
    <property type="component" value="Unassembled WGS sequence"/>
</dbReference>
<comment type="caution">
    <text evidence="1">The sequence shown here is derived from an EMBL/GenBank/DDBJ whole genome shotgun (WGS) entry which is preliminary data.</text>
</comment>
<keyword evidence="2" id="KW-1185">Reference proteome</keyword>
<dbReference type="PANTHER" id="PTHR12970:SF1">
    <property type="entry name" value="PROTEASOME ASSEMBLY CHAPERONE 2"/>
    <property type="match status" value="1"/>
</dbReference>
<dbReference type="PANTHER" id="PTHR12970">
    <property type="entry name" value="PROTEASOME ASSEMBLY CHAPERONE 2"/>
    <property type="match status" value="1"/>
</dbReference>
<dbReference type="Gene3D" id="3.40.50.10900">
    <property type="entry name" value="PAC-like subunit"/>
    <property type="match status" value="1"/>
</dbReference>
<dbReference type="InterPro" id="IPR038389">
    <property type="entry name" value="PSMG2_sf"/>
</dbReference>
<sequence>MLVVDLVVSSLSVNRVGFIDDLNVLPCVGNDAYSAAPPGQLALPLEVYESSFRGSSILQQRSPIIKTCDIRTKFKQKRLTSITIKTRKASYLWSVRSVLSSKEPIVNCNGATESSGILLQWLKQKLEEQIYKDPQLTQVAEFGLHSVNLEYDLHAALLILEKEEDLQEYNELSHAMVEFFFTQ</sequence>
<dbReference type="GO" id="GO:0005829">
    <property type="term" value="C:cytosol"/>
    <property type="evidence" value="ECO:0007669"/>
    <property type="project" value="TreeGrafter"/>
</dbReference>
<evidence type="ECO:0000313" key="1">
    <source>
        <dbReference type="EMBL" id="CAH9104273.1"/>
    </source>
</evidence>
<dbReference type="InterPro" id="IPR016562">
    <property type="entry name" value="Proteasome_assmbl_chp_2_euk"/>
</dbReference>
<proteinExistence type="predicted"/>
<reference evidence="1" key="1">
    <citation type="submission" date="2022-07" db="EMBL/GenBank/DDBJ databases">
        <authorList>
            <person name="Macas J."/>
            <person name="Novak P."/>
            <person name="Neumann P."/>
        </authorList>
    </citation>
    <scope>NUCLEOTIDE SEQUENCE</scope>
</reference>
<accession>A0A9P1EG10</accession>
<dbReference type="OrthoDB" id="10260712at2759"/>
<dbReference type="AlphaFoldDB" id="A0A9P1EG10"/>
<protein>
    <submittedName>
        <fullName evidence="1">Uncharacterized protein</fullName>
    </submittedName>
</protein>
<name>A0A9P1EG10_CUSEU</name>
<evidence type="ECO:0000313" key="2">
    <source>
        <dbReference type="Proteomes" id="UP001152484"/>
    </source>
</evidence>
<dbReference type="GO" id="GO:0005634">
    <property type="term" value="C:nucleus"/>
    <property type="evidence" value="ECO:0007669"/>
    <property type="project" value="TreeGrafter"/>
</dbReference>
<gene>
    <name evidence="1" type="ORF">CEURO_LOCUS16495</name>
</gene>
<organism evidence="1 2">
    <name type="scientific">Cuscuta europaea</name>
    <name type="common">European dodder</name>
    <dbReference type="NCBI Taxonomy" id="41803"/>
    <lineage>
        <taxon>Eukaryota</taxon>
        <taxon>Viridiplantae</taxon>
        <taxon>Streptophyta</taxon>
        <taxon>Embryophyta</taxon>
        <taxon>Tracheophyta</taxon>
        <taxon>Spermatophyta</taxon>
        <taxon>Magnoliopsida</taxon>
        <taxon>eudicotyledons</taxon>
        <taxon>Gunneridae</taxon>
        <taxon>Pentapetalae</taxon>
        <taxon>asterids</taxon>
        <taxon>lamiids</taxon>
        <taxon>Solanales</taxon>
        <taxon>Convolvulaceae</taxon>
        <taxon>Cuscuteae</taxon>
        <taxon>Cuscuta</taxon>
        <taxon>Cuscuta subgen. Cuscuta</taxon>
    </lineage>
</organism>
<dbReference type="GO" id="GO:0043248">
    <property type="term" value="P:proteasome assembly"/>
    <property type="evidence" value="ECO:0007669"/>
    <property type="project" value="TreeGrafter"/>
</dbReference>
<dbReference type="EMBL" id="CAMAPE010000045">
    <property type="protein sequence ID" value="CAH9104273.1"/>
    <property type="molecule type" value="Genomic_DNA"/>
</dbReference>